<evidence type="ECO:0000313" key="5">
    <source>
        <dbReference type="EMBL" id="KPK71314.1"/>
    </source>
</evidence>
<dbReference type="GO" id="GO:0016757">
    <property type="term" value="F:glycosyltransferase activity"/>
    <property type="evidence" value="ECO:0007669"/>
    <property type="project" value="UniProtKB-KW"/>
</dbReference>
<sequence length="122" mass="13428">GRADLAIAQFQRAVELEPNRFENYANLARAYHLAGREELAMDALEAAVRLSPGFVEGRFSLAGLYLRRGMAEEAVAEYENVIRIAPRSPYAIEAQMRLQQLYKMREEGGEGPAGSVDTGVGP</sequence>
<evidence type="ECO:0000256" key="2">
    <source>
        <dbReference type="ARBA" id="ARBA00022676"/>
    </source>
</evidence>
<comment type="caution">
    <text evidence="5">The sequence shown here is derived from an EMBL/GenBank/DDBJ whole genome shotgun (WGS) entry which is preliminary data.</text>
</comment>
<keyword evidence="2" id="KW-0328">Glycosyltransferase</keyword>
<dbReference type="InterPro" id="IPR019734">
    <property type="entry name" value="TPR_rpt"/>
</dbReference>
<evidence type="ECO:0000256" key="4">
    <source>
        <dbReference type="PROSITE-ProRule" id="PRU00339"/>
    </source>
</evidence>
<reference evidence="5 6" key="1">
    <citation type="journal article" date="2015" name="Microbiome">
        <title>Genomic resolution of linkages in carbon, nitrogen, and sulfur cycling among widespread estuary sediment bacteria.</title>
        <authorList>
            <person name="Baker B.J."/>
            <person name="Lazar C.S."/>
            <person name="Teske A.P."/>
            <person name="Dick G.J."/>
        </authorList>
    </citation>
    <scope>NUCLEOTIDE SEQUENCE [LARGE SCALE GENOMIC DNA]</scope>
    <source>
        <strain evidence="5">SM23_40</strain>
    </source>
</reference>
<dbReference type="SUPFAM" id="SSF48452">
    <property type="entry name" value="TPR-like"/>
    <property type="match status" value="1"/>
</dbReference>
<dbReference type="InterPro" id="IPR051939">
    <property type="entry name" value="Glycosyltr_41/O-GlcNAc_trsf"/>
</dbReference>
<keyword evidence="3" id="KW-0808">Transferase</keyword>
<evidence type="ECO:0000256" key="1">
    <source>
        <dbReference type="ARBA" id="ARBA00004922"/>
    </source>
</evidence>
<dbReference type="Gene3D" id="1.25.40.10">
    <property type="entry name" value="Tetratricopeptide repeat domain"/>
    <property type="match status" value="1"/>
</dbReference>
<evidence type="ECO:0000256" key="3">
    <source>
        <dbReference type="ARBA" id="ARBA00022679"/>
    </source>
</evidence>
<comment type="pathway">
    <text evidence="1">Protein modification; protein glycosylation.</text>
</comment>
<gene>
    <name evidence="5" type="ORF">AMJ82_00865</name>
</gene>
<protein>
    <submittedName>
        <fullName evidence="5">Uncharacterized protein</fullName>
    </submittedName>
</protein>
<dbReference type="Pfam" id="PF14559">
    <property type="entry name" value="TPR_19"/>
    <property type="match status" value="1"/>
</dbReference>
<keyword evidence="4" id="KW-0802">TPR repeat</keyword>
<feature type="non-terminal residue" evidence="5">
    <location>
        <position position="1"/>
    </location>
</feature>
<organism evidence="5 6">
    <name type="scientific">candidate division TA06 bacterium SM23_40</name>
    <dbReference type="NCBI Taxonomy" id="1703774"/>
    <lineage>
        <taxon>Bacteria</taxon>
        <taxon>Bacteria division TA06</taxon>
    </lineage>
</organism>
<name>A0A0S8GFQ1_UNCT6</name>
<evidence type="ECO:0000313" key="6">
    <source>
        <dbReference type="Proteomes" id="UP000051717"/>
    </source>
</evidence>
<dbReference type="PANTHER" id="PTHR44835:SF1">
    <property type="entry name" value="PROTEIN O-GLCNAC TRANSFERASE"/>
    <property type="match status" value="1"/>
</dbReference>
<dbReference type="PANTHER" id="PTHR44835">
    <property type="entry name" value="UDP-N-ACETYLGLUCOSAMINE--PEPTIDE N-ACETYLGLUCOSAMINYLTRANSFERASE SPINDLY-RELATED"/>
    <property type="match status" value="1"/>
</dbReference>
<dbReference type="EMBL" id="LJUI01000004">
    <property type="protein sequence ID" value="KPK71314.1"/>
    <property type="molecule type" value="Genomic_DNA"/>
</dbReference>
<dbReference type="SMART" id="SM00028">
    <property type="entry name" value="TPR"/>
    <property type="match status" value="2"/>
</dbReference>
<dbReference type="Proteomes" id="UP000051717">
    <property type="component" value="Unassembled WGS sequence"/>
</dbReference>
<dbReference type="PROSITE" id="PS50005">
    <property type="entry name" value="TPR"/>
    <property type="match status" value="2"/>
</dbReference>
<feature type="repeat" description="TPR" evidence="4">
    <location>
        <begin position="55"/>
        <end position="88"/>
    </location>
</feature>
<dbReference type="InterPro" id="IPR011990">
    <property type="entry name" value="TPR-like_helical_dom_sf"/>
</dbReference>
<accession>A0A0S8GFQ1</accession>
<feature type="repeat" description="TPR" evidence="4">
    <location>
        <begin position="21"/>
        <end position="54"/>
    </location>
</feature>
<dbReference type="AlphaFoldDB" id="A0A0S8GFQ1"/>
<proteinExistence type="predicted"/>